<dbReference type="InterPro" id="IPR045249">
    <property type="entry name" value="HARBI1-like"/>
</dbReference>
<keyword evidence="4" id="KW-0540">Nuclease</keyword>
<evidence type="ECO:0000259" key="8">
    <source>
        <dbReference type="Pfam" id="PF13359"/>
    </source>
</evidence>
<dbReference type="PANTHER" id="PTHR22930:SF269">
    <property type="entry name" value="NUCLEASE HARBI1-LIKE PROTEIN"/>
    <property type="match status" value="1"/>
</dbReference>
<evidence type="ECO:0000256" key="3">
    <source>
        <dbReference type="ARBA" id="ARBA00006958"/>
    </source>
</evidence>
<evidence type="ECO:0000256" key="4">
    <source>
        <dbReference type="ARBA" id="ARBA00022722"/>
    </source>
</evidence>
<evidence type="ECO:0000313" key="9">
    <source>
        <dbReference type="EMBL" id="JAI31491.1"/>
    </source>
</evidence>
<dbReference type="GO" id="GO:0046872">
    <property type="term" value="F:metal ion binding"/>
    <property type="evidence" value="ECO:0007669"/>
    <property type="project" value="UniProtKB-KW"/>
</dbReference>
<keyword evidence="5" id="KW-0479">Metal-binding</keyword>
<dbReference type="AlphaFoldDB" id="A0A0K8UY09"/>
<proteinExistence type="inferred from homology"/>
<sequence>MGASTVGQIVKEVVNVIWEVLHPIHMKVPDESDFLKITDDFKNLWDFPNCIGSIDGKHVRVQSPAHSGTMYYNYKNFFSIVLQALVDANYKFICIDVGGYGKQSDGGTFRASNLFLYLTDGRLKIPEACALPNSDIIAPFVIIGDEAYPLLPNLLKPYSRKRLDADKEYFNARLSRARRTVECAFGIIYSKWKILATSIQTAPTLADVIIKCICLLHNVIIDREGIEHHLTQNWTLMPRNIVTNQTVAGQQNQTAENIRNVFKLYFCHNPI</sequence>
<reference evidence="9" key="1">
    <citation type="submission" date="2015-06" db="EMBL/GenBank/DDBJ databases">
        <authorList>
            <person name="Hoefler B.C."/>
            <person name="Straight P.D."/>
        </authorList>
    </citation>
    <scope>NUCLEOTIDE SEQUENCE</scope>
</reference>
<evidence type="ECO:0000256" key="7">
    <source>
        <dbReference type="ARBA" id="ARBA00023242"/>
    </source>
</evidence>
<dbReference type="GO" id="GO:0004518">
    <property type="term" value="F:nuclease activity"/>
    <property type="evidence" value="ECO:0007669"/>
    <property type="project" value="UniProtKB-KW"/>
</dbReference>
<gene>
    <name evidence="9" type="primary">harbi1_63</name>
    <name evidence="9" type="ORF">c1_g1_i3</name>
</gene>
<name>A0A0K8UY09_BACLA</name>
<evidence type="ECO:0000256" key="5">
    <source>
        <dbReference type="ARBA" id="ARBA00022723"/>
    </source>
</evidence>
<evidence type="ECO:0000256" key="2">
    <source>
        <dbReference type="ARBA" id="ARBA00004123"/>
    </source>
</evidence>
<dbReference type="GO" id="GO:0005634">
    <property type="term" value="C:nucleus"/>
    <property type="evidence" value="ECO:0007669"/>
    <property type="project" value="UniProtKB-SubCell"/>
</dbReference>
<dbReference type="EMBL" id="GDHF01020823">
    <property type="protein sequence ID" value="JAI31491.1"/>
    <property type="molecule type" value="Transcribed_RNA"/>
</dbReference>
<dbReference type="Pfam" id="PF13359">
    <property type="entry name" value="DDE_Tnp_4"/>
    <property type="match status" value="1"/>
</dbReference>
<comment type="similarity">
    <text evidence="3">Belongs to the HARBI1 family.</text>
</comment>
<keyword evidence="7" id="KW-0539">Nucleus</keyword>
<dbReference type="GO" id="GO:0016787">
    <property type="term" value="F:hydrolase activity"/>
    <property type="evidence" value="ECO:0007669"/>
    <property type="project" value="UniProtKB-KW"/>
</dbReference>
<dbReference type="OrthoDB" id="6581217at2759"/>
<dbReference type="PANTHER" id="PTHR22930">
    <property type="match status" value="1"/>
</dbReference>
<keyword evidence="6" id="KW-0378">Hydrolase</keyword>
<accession>A0A0K8UY09</accession>
<organism evidence="9">
    <name type="scientific">Bactrocera latifrons</name>
    <name type="common">Malaysian fruit fly</name>
    <name type="synonym">Chaetodacus latifrons</name>
    <dbReference type="NCBI Taxonomy" id="174628"/>
    <lineage>
        <taxon>Eukaryota</taxon>
        <taxon>Metazoa</taxon>
        <taxon>Ecdysozoa</taxon>
        <taxon>Arthropoda</taxon>
        <taxon>Hexapoda</taxon>
        <taxon>Insecta</taxon>
        <taxon>Pterygota</taxon>
        <taxon>Neoptera</taxon>
        <taxon>Endopterygota</taxon>
        <taxon>Diptera</taxon>
        <taxon>Brachycera</taxon>
        <taxon>Muscomorpha</taxon>
        <taxon>Tephritoidea</taxon>
        <taxon>Tephritidae</taxon>
        <taxon>Bactrocera</taxon>
        <taxon>Bactrocera</taxon>
    </lineage>
</organism>
<evidence type="ECO:0000256" key="1">
    <source>
        <dbReference type="ARBA" id="ARBA00001968"/>
    </source>
</evidence>
<feature type="domain" description="DDE Tnp4" evidence="8">
    <location>
        <begin position="54"/>
        <end position="218"/>
    </location>
</feature>
<comment type="subcellular location">
    <subcellularLocation>
        <location evidence="2">Nucleus</location>
    </subcellularLocation>
</comment>
<comment type="cofactor">
    <cofactor evidence="1">
        <name>a divalent metal cation</name>
        <dbReference type="ChEBI" id="CHEBI:60240"/>
    </cofactor>
</comment>
<evidence type="ECO:0000256" key="6">
    <source>
        <dbReference type="ARBA" id="ARBA00022801"/>
    </source>
</evidence>
<protein>
    <submittedName>
        <fullName evidence="9">Putative nuclease HARBI1</fullName>
    </submittedName>
</protein>
<dbReference type="InterPro" id="IPR027806">
    <property type="entry name" value="HARBI1_dom"/>
</dbReference>